<sequence>MELFLNELSIYPVSVDKYIARDKMKSFIQSVAKAKNNGFKKIFSDKYTYEIELASNYSLKDWFIDKEVSHDLKNFLFDFIVPPYINENDETIYSEYINSGYFFEDEEHNYAKSSCIGLAAAHLYESLTISFSSGQVWQRNQLPLIIEKGSESETVLKFNLFNKESFDDPSLSEFIENLGEVELIEATILPKDKAIHIADHHGQNELDTLSKRIRNSPYVVSIRSTNWGGKQFIRKVHNTGVIEIVLVNSQREYALLIQTTGRNYRETKEIANKLKDRYS</sequence>
<evidence type="ECO:0000313" key="2">
    <source>
        <dbReference type="Proteomes" id="UP000008514"/>
    </source>
</evidence>
<organism evidence="1 2">
    <name type="scientific">Psychroflexus torquis (strain ATCC 700755 / CIP 106069 / ACAM 623)</name>
    <dbReference type="NCBI Taxonomy" id="313595"/>
    <lineage>
        <taxon>Bacteria</taxon>
        <taxon>Pseudomonadati</taxon>
        <taxon>Bacteroidota</taxon>
        <taxon>Flavobacteriia</taxon>
        <taxon>Flavobacteriales</taxon>
        <taxon>Flavobacteriaceae</taxon>
        <taxon>Psychroflexus</taxon>
    </lineage>
</organism>
<name>K4IFJ5_PSYTT</name>
<dbReference type="KEGG" id="ptq:P700755_000877"/>
<reference evidence="1" key="1">
    <citation type="submission" date="2006-03" db="EMBL/GenBank/DDBJ databases">
        <authorList>
            <person name="Bowman J."/>
            <person name="Ferriera S."/>
            <person name="Johnson J."/>
            <person name="Kravitz S."/>
            <person name="Halpern A."/>
            <person name="Remington K."/>
            <person name="Beeson K."/>
            <person name="Tran B."/>
            <person name="Rogers Y.-H."/>
            <person name="Friedman R."/>
            <person name="Venter J.C."/>
        </authorList>
    </citation>
    <scope>NUCLEOTIDE SEQUENCE [LARGE SCALE GENOMIC DNA]</scope>
    <source>
        <strain evidence="1">ATCC 700755</strain>
    </source>
</reference>
<keyword evidence="2" id="KW-1185">Reference proteome</keyword>
<accession>K4IFJ5</accession>
<proteinExistence type="predicted"/>
<protein>
    <submittedName>
        <fullName evidence="1">Uncharacterized protein</fullName>
    </submittedName>
</protein>
<reference evidence="1" key="2">
    <citation type="submission" date="2012-09" db="EMBL/GenBank/DDBJ databases">
        <title>The complete sequence of Psychroflexus torquis an extreme psychrophile from sea-ice that is stimulated by light.</title>
        <authorList>
            <person name="Feng S."/>
            <person name="Powell S.M."/>
            <person name="Bowman J.P."/>
        </authorList>
    </citation>
    <scope>NUCLEOTIDE SEQUENCE [LARGE SCALE GENOMIC DNA]</scope>
    <source>
        <strain evidence="1">ATCC 700755</strain>
    </source>
</reference>
<dbReference type="RefSeq" id="WP_015023471.1">
    <property type="nucleotide sequence ID" value="NC_018721.1"/>
</dbReference>
<gene>
    <name evidence="1" type="ordered locus">P700755_000877</name>
</gene>
<dbReference type="AlphaFoldDB" id="K4IFJ5"/>
<dbReference type="EMBL" id="CP003879">
    <property type="protein sequence ID" value="AFU67856.1"/>
    <property type="molecule type" value="Genomic_DNA"/>
</dbReference>
<evidence type="ECO:0000313" key="1">
    <source>
        <dbReference type="EMBL" id="AFU67856.1"/>
    </source>
</evidence>
<dbReference type="OrthoDB" id="1434275at2"/>
<dbReference type="HOGENOM" id="CLU_997049_0_0_10"/>
<dbReference type="STRING" id="313595.P700755_000877"/>
<dbReference type="eggNOG" id="COG4006">
    <property type="taxonomic scope" value="Bacteria"/>
</dbReference>
<dbReference type="Proteomes" id="UP000008514">
    <property type="component" value="Chromosome"/>
</dbReference>